<keyword evidence="3" id="KW-1185">Reference proteome</keyword>
<name>A0A8J2LCM2_9HEXA</name>
<dbReference type="EMBL" id="CAJVCH010549703">
    <property type="protein sequence ID" value="CAG7828998.1"/>
    <property type="molecule type" value="Genomic_DNA"/>
</dbReference>
<dbReference type="Pfam" id="PF00010">
    <property type="entry name" value="HLH"/>
    <property type="match status" value="1"/>
</dbReference>
<dbReference type="AlphaFoldDB" id="A0A8J2LCM2"/>
<evidence type="ECO:0000313" key="2">
    <source>
        <dbReference type="EMBL" id="CAG7828998.1"/>
    </source>
</evidence>
<evidence type="ECO:0000313" key="3">
    <source>
        <dbReference type="Proteomes" id="UP000708208"/>
    </source>
</evidence>
<dbReference type="OrthoDB" id="6371181at2759"/>
<organism evidence="2 3">
    <name type="scientific">Allacma fusca</name>
    <dbReference type="NCBI Taxonomy" id="39272"/>
    <lineage>
        <taxon>Eukaryota</taxon>
        <taxon>Metazoa</taxon>
        <taxon>Ecdysozoa</taxon>
        <taxon>Arthropoda</taxon>
        <taxon>Hexapoda</taxon>
        <taxon>Collembola</taxon>
        <taxon>Symphypleona</taxon>
        <taxon>Sminthuridae</taxon>
        <taxon>Allacma</taxon>
    </lineage>
</organism>
<dbReference type="InterPro" id="IPR011598">
    <property type="entry name" value="bHLH_dom"/>
</dbReference>
<dbReference type="PROSITE" id="PS50888">
    <property type="entry name" value="BHLH"/>
    <property type="match status" value="1"/>
</dbReference>
<feature type="domain" description="BHLH" evidence="1">
    <location>
        <begin position="1"/>
        <end position="40"/>
    </location>
</feature>
<evidence type="ECO:0000259" key="1">
    <source>
        <dbReference type="PROSITE" id="PS50888"/>
    </source>
</evidence>
<comment type="caution">
    <text evidence="2">The sequence shown here is derived from an EMBL/GenBank/DDBJ whole genome shotgun (WGS) entry which is preliminary data.</text>
</comment>
<dbReference type="Proteomes" id="UP000708208">
    <property type="component" value="Unassembled WGS sequence"/>
</dbReference>
<dbReference type="GO" id="GO:0046983">
    <property type="term" value="F:protein dimerization activity"/>
    <property type="evidence" value="ECO:0007669"/>
    <property type="project" value="InterPro"/>
</dbReference>
<sequence length="48" mass="5453">MNNCLADLARLLPPSSLRKGRGRIEKTEIVELAIKHLRHLQCHPCPHS</sequence>
<reference evidence="2" key="1">
    <citation type="submission" date="2021-06" db="EMBL/GenBank/DDBJ databases">
        <authorList>
            <person name="Hodson N. C."/>
            <person name="Mongue J. A."/>
            <person name="Jaron S. K."/>
        </authorList>
    </citation>
    <scope>NUCLEOTIDE SEQUENCE</scope>
</reference>
<accession>A0A8J2LCM2</accession>
<feature type="non-terminal residue" evidence="2">
    <location>
        <position position="48"/>
    </location>
</feature>
<proteinExistence type="predicted"/>
<protein>
    <recommendedName>
        <fullName evidence="1">BHLH domain-containing protein</fullName>
    </recommendedName>
</protein>
<gene>
    <name evidence="2" type="ORF">AFUS01_LOCUS38886</name>
</gene>